<dbReference type="HOGENOM" id="CLU_221064_0_0_9"/>
<dbReference type="Proteomes" id="UP000013781">
    <property type="component" value="Unassembled WGS sequence"/>
</dbReference>
<name>R2SZF9_9ENTE</name>
<gene>
    <name evidence="2" type="ORF">I586_00186</name>
    <name evidence="1" type="ORF">UAY_01681</name>
</gene>
<reference evidence="1 3" key="1">
    <citation type="submission" date="2013-02" db="EMBL/GenBank/DDBJ databases">
        <title>The Genome Sequence of Enterococcus moraviensis BAA-383.</title>
        <authorList>
            <consortium name="The Broad Institute Genome Sequencing Platform"/>
            <consortium name="The Broad Institute Genome Sequencing Center for Infectious Disease"/>
            <person name="Earl A.M."/>
            <person name="Gilmore M.S."/>
            <person name="Lebreton F."/>
            <person name="Walker B."/>
            <person name="Young S.K."/>
            <person name="Zeng Q."/>
            <person name="Gargeya S."/>
            <person name="Fitzgerald M."/>
            <person name="Haas B."/>
            <person name="Abouelleil A."/>
            <person name="Alvarado L."/>
            <person name="Arachchi H.M."/>
            <person name="Berlin A.M."/>
            <person name="Chapman S.B."/>
            <person name="Dewar J."/>
            <person name="Goldberg J."/>
            <person name="Griggs A."/>
            <person name="Gujja S."/>
            <person name="Hansen M."/>
            <person name="Howarth C."/>
            <person name="Imamovic A."/>
            <person name="Larimer J."/>
            <person name="McCowan C."/>
            <person name="Murphy C."/>
            <person name="Neiman D."/>
            <person name="Pearson M."/>
            <person name="Priest M."/>
            <person name="Roberts A."/>
            <person name="Saif S."/>
            <person name="Shea T."/>
            <person name="Sisk P."/>
            <person name="Sykes S."/>
            <person name="Wortman J."/>
            <person name="Nusbaum C."/>
            <person name="Birren B."/>
        </authorList>
    </citation>
    <scope>NUCLEOTIDE SEQUENCE [LARGE SCALE GENOMIC DNA]</scope>
    <source>
        <strain evidence="1 3">ATCC BAA-383</strain>
    </source>
</reference>
<proteinExistence type="predicted"/>
<sequence>MKEFILFGLLGLFMMKPRLERVYVRSERRDKI</sequence>
<protein>
    <submittedName>
        <fullName evidence="1">Uncharacterized protein</fullName>
    </submittedName>
</protein>
<dbReference type="EMBL" id="AJAS01000014">
    <property type="protein sequence ID" value="EOI00578.1"/>
    <property type="molecule type" value="Genomic_DNA"/>
</dbReference>
<evidence type="ECO:0000313" key="2">
    <source>
        <dbReference type="EMBL" id="EOT73193.1"/>
    </source>
</evidence>
<accession>R2SZF9</accession>
<keyword evidence="4" id="KW-1185">Reference proteome</keyword>
<comment type="caution">
    <text evidence="1">The sequence shown here is derived from an EMBL/GenBank/DDBJ whole genome shotgun (WGS) entry which is preliminary data.</text>
</comment>
<evidence type="ECO:0000313" key="3">
    <source>
        <dbReference type="Proteomes" id="UP000013781"/>
    </source>
</evidence>
<dbReference type="AlphaFoldDB" id="R2SZF9"/>
<reference evidence="2 4" key="2">
    <citation type="submission" date="2013-03" db="EMBL/GenBank/DDBJ databases">
        <title>The Genome Sequence of Enterococcus moraviensis BAA-383 (PacBio/Illumina hybrid assembly).</title>
        <authorList>
            <consortium name="The Broad Institute Genomics Platform"/>
            <consortium name="The Broad Institute Genome Sequencing Center for Infectious Disease"/>
            <person name="Earl A."/>
            <person name="Russ C."/>
            <person name="Gilmore M."/>
            <person name="Surin D."/>
            <person name="Walker B."/>
            <person name="Young S."/>
            <person name="Zeng Q."/>
            <person name="Gargeya S."/>
            <person name="Fitzgerald M."/>
            <person name="Haas B."/>
            <person name="Abouelleil A."/>
            <person name="Allen A.W."/>
            <person name="Alvarado L."/>
            <person name="Arachchi H.M."/>
            <person name="Berlin A.M."/>
            <person name="Chapman S.B."/>
            <person name="Gainer-Dewar J."/>
            <person name="Goldberg J."/>
            <person name="Griggs A."/>
            <person name="Gujja S."/>
            <person name="Hansen M."/>
            <person name="Howarth C."/>
            <person name="Imamovic A."/>
            <person name="Ireland A."/>
            <person name="Larimer J."/>
            <person name="McCowan C."/>
            <person name="Murphy C."/>
            <person name="Pearson M."/>
            <person name="Poon T.W."/>
            <person name="Priest M."/>
            <person name="Roberts A."/>
            <person name="Saif S."/>
            <person name="Shea T."/>
            <person name="Sisk P."/>
            <person name="Sykes S."/>
            <person name="Wortman J."/>
            <person name="Nusbaum C."/>
            <person name="Birren B."/>
        </authorList>
    </citation>
    <scope>NUCLEOTIDE SEQUENCE [LARGE SCALE GENOMIC DNA]</scope>
    <source>
        <strain evidence="2 4">ATCC BAA-383</strain>
    </source>
</reference>
<dbReference type="Proteomes" id="UP000014157">
    <property type="component" value="Unassembled WGS sequence"/>
</dbReference>
<evidence type="ECO:0000313" key="4">
    <source>
        <dbReference type="Proteomes" id="UP000014157"/>
    </source>
</evidence>
<organism evidence="1 3">
    <name type="scientific">Enterococcus moraviensis ATCC BAA-383</name>
    <dbReference type="NCBI Taxonomy" id="1158609"/>
    <lineage>
        <taxon>Bacteria</taxon>
        <taxon>Bacillati</taxon>
        <taxon>Bacillota</taxon>
        <taxon>Bacilli</taxon>
        <taxon>Lactobacillales</taxon>
        <taxon>Enterococcaceae</taxon>
        <taxon>Enterococcus</taxon>
    </lineage>
</organism>
<evidence type="ECO:0000313" key="1">
    <source>
        <dbReference type="EMBL" id="EOI00578.1"/>
    </source>
</evidence>
<dbReference type="EMBL" id="ASWB01000001">
    <property type="protein sequence ID" value="EOT73193.1"/>
    <property type="molecule type" value="Genomic_DNA"/>
</dbReference>